<proteinExistence type="predicted"/>
<dbReference type="PANTHER" id="PTHR35565:SF3">
    <property type="entry name" value="TYPE VI SECRETION SYSTEM SHEATH PROTEIN TSSC1"/>
    <property type="match status" value="1"/>
</dbReference>
<reference evidence="3 4" key="1">
    <citation type="submission" date="2019-03" db="EMBL/GenBank/DDBJ databases">
        <title>Genomic Encyclopedia of Type Strains, Phase IV (KMG-IV): sequencing the most valuable type-strain genomes for metagenomic binning, comparative biology and taxonomic classification.</title>
        <authorList>
            <person name="Goeker M."/>
        </authorList>
    </citation>
    <scope>NUCLEOTIDE SEQUENCE [LARGE SCALE GENOMIC DNA]</scope>
    <source>
        <strain evidence="3 4">DSM 11603</strain>
    </source>
</reference>
<protein>
    <submittedName>
        <fullName evidence="3">Type VI secretion system protein ImpD</fullName>
    </submittedName>
</protein>
<evidence type="ECO:0000313" key="3">
    <source>
        <dbReference type="EMBL" id="TDR34834.1"/>
    </source>
</evidence>
<dbReference type="Pfam" id="PF05943">
    <property type="entry name" value="VipB"/>
    <property type="match status" value="1"/>
</dbReference>
<comment type="caution">
    <text evidence="3">The sequence shown here is derived from an EMBL/GenBank/DDBJ whole genome shotgun (WGS) entry which is preliminary data.</text>
</comment>
<organism evidence="3 4">
    <name type="scientific">Aquamicrobium defluvii</name>
    <dbReference type="NCBI Taxonomy" id="69279"/>
    <lineage>
        <taxon>Bacteria</taxon>
        <taxon>Pseudomonadati</taxon>
        <taxon>Pseudomonadota</taxon>
        <taxon>Alphaproteobacteria</taxon>
        <taxon>Hyphomicrobiales</taxon>
        <taxon>Phyllobacteriaceae</taxon>
        <taxon>Aquamicrobium</taxon>
    </lineage>
</organism>
<gene>
    <name evidence="3" type="ORF">DES43_11246</name>
</gene>
<dbReference type="NCBIfam" id="TIGR03355">
    <property type="entry name" value="VI_chp_2"/>
    <property type="match status" value="1"/>
</dbReference>
<sequence length="509" mass="56184">MDNLDRVVADTESRDLPPEHISGLRSTLVQAVLDSDPDFAGSLQSFLEEDDPFRALKRWVGQTGSDGGTVTAMVLRDIAAIDTLIGDQLDAILHHEGVQSLEASWRGVEMLLDTVRGDDKVRIRVFNATWSELARDFDRAIEFDQSVMFAKVYSEEYGMPGGVPYGLVLCDYAVRHRPAAGTGSVTDDVSALAGLAQVGAAAFTPCIVGAAPELFGVGNFADLSYVQRLDAGFRLVEYQRWQRLREQEDSRFLGIALPRILMREPYGVDSAREDGFLYREGVAELGSWLWGNAVYAVGALTIRTFRETGWFGNIRGGRMGDDAHEPMMPMPAFSTGEQVAFRRPLEVELTDKKQKALEELGFLPLSPAPFARSFMLLGAQSLYAAPTSADTAERANARLSSMLQYVLCVSRFAHYLKVMARDRVGRFTTATAMETMLGDWLRDYTTGNADASPEIKARYPLSNASVEVREVVGKPGVMSCMFQLQPHFQFDQMVTGLKLRTDLEPGGGR</sequence>
<dbReference type="PANTHER" id="PTHR35565">
    <property type="entry name" value="CYTOPLASMIC PROTEIN-RELATED"/>
    <property type="match status" value="1"/>
</dbReference>
<dbReference type="AlphaFoldDB" id="A0A4R6YF83"/>
<dbReference type="RefSeq" id="WP_133675159.1">
    <property type="nucleotide sequence ID" value="NZ_SNZF01000012.1"/>
</dbReference>
<dbReference type="InterPro" id="IPR010269">
    <property type="entry name" value="T6SS_TssC-like"/>
</dbReference>
<accession>A0A4R6YF83</accession>
<feature type="domain" description="TssC1 C-terminal" evidence="2">
    <location>
        <begin position="393"/>
        <end position="503"/>
    </location>
</feature>
<dbReference type="OrthoDB" id="9764000at2"/>
<dbReference type="InterPro" id="IPR044031">
    <property type="entry name" value="TssC1_N"/>
</dbReference>
<evidence type="ECO:0000259" key="2">
    <source>
        <dbReference type="Pfam" id="PF18945"/>
    </source>
</evidence>
<dbReference type="EMBL" id="SNZF01000012">
    <property type="protein sequence ID" value="TDR34834.1"/>
    <property type="molecule type" value="Genomic_DNA"/>
</dbReference>
<feature type="domain" description="TssC1 N-terminal" evidence="1">
    <location>
        <begin position="77"/>
        <end position="382"/>
    </location>
</feature>
<evidence type="ECO:0000313" key="4">
    <source>
        <dbReference type="Proteomes" id="UP000294958"/>
    </source>
</evidence>
<name>A0A4R6YF83_9HYPH</name>
<keyword evidence="4" id="KW-1185">Reference proteome</keyword>
<dbReference type="Proteomes" id="UP000294958">
    <property type="component" value="Unassembled WGS sequence"/>
</dbReference>
<dbReference type="Pfam" id="PF18945">
    <property type="entry name" value="VipB_2"/>
    <property type="match status" value="1"/>
</dbReference>
<dbReference type="InterPro" id="IPR044032">
    <property type="entry name" value="TssC1_C"/>
</dbReference>
<evidence type="ECO:0000259" key="1">
    <source>
        <dbReference type="Pfam" id="PF05943"/>
    </source>
</evidence>